<accession>A0A0V0HM38</accession>
<dbReference type="AlphaFoldDB" id="A0A0V0HM38"/>
<sequence length="119" mass="13756">MLIGCHPTLKHRALWGCQTPCLVMLIGLHHIWKALWGCQTTYPVMLIGQHHTWKALRVCETTYLVMRISLHHTWKALHGCQTPYLHHISLLILFHLLPLLILHPPCTGRDSFALGRHCF</sequence>
<name>A0A0V0HM38_SOLCH</name>
<organism evidence="1">
    <name type="scientific">Solanum chacoense</name>
    <name type="common">Chaco potato</name>
    <dbReference type="NCBI Taxonomy" id="4108"/>
    <lineage>
        <taxon>Eukaryota</taxon>
        <taxon>Viridiplantae</taxon>
        <taxon>Streptophyta</taxon>
        <taxon>Embryophyta</taxon>
        <taxon>Tracheophyta</taxon>
        <taxon>Spermatophyta</taxon>
        <taxon>Magnoliopsida</taxon>
        <taxon>eudicotyledons</taxon>
        <taxon>Gunneridae</taxon>
        <taxon>Pentapetalae</taxon>
        <taxon>asterids</taxon>
        <taxon>lamiids</taxon>
        <taxon>Solanales</taxon>
        <taxon>Solanaceae</taxon>
        <taxon>Solanoideae</taxon>
        <taxon>Solaneae</taxon>
        <taxon>Solanum</taxon>
    </lineage>
</organism>
<evidence type="ECO:0000313" key="1">
    <source>
        <dbReference type="EMBL" id="JAP21473.1"/>
    </source>
</evidence>
<protein>
    <submittedName>
        <fullName evidence="1">Putative ovule protein</fullName>
    </submittedName>
</protein>
<proteinExistence type="predicted"/>
<reference evidence="1" key="1">
    <citation type="submission" date="2015-12" db="EMBL/GenBank/DDBJ databases">
        <title>Gene expression during late stages of embryo sac development: a critical building block for successful pollen-pistil interactions.</title>
        <authorList>
            <person name="Liu Y."/>
            <person name="Joly V."/>
            <person name="Sabar M."/>
            <person name="Matton D.P."/>
        </authorList>
    </citation>
    <scope>NUCLEOTIDE SEQUENCE</scope>
</reference>
<dbReference type="EMBL" id="GEDG01017655">
    <property type="protein sequence ID" value="JAP21473.1"/>
    <property type="molecule type" value="Transcribed_RNA"/>
</dbReference>